<reference evidence="2 3" key="1">
    <citation type="submission" date="2020-08" db="EMBL/GenBank/DDBJ databases">
        <title>Genomic Encyclopedia of Type Strains, Phase IV (KMG-IV): sequencing the most valuable type-strain genomes for metagenomic binning, comparative biology and taxonomic classification.</title>
        <authorList>
            <person name="Goeker M."/>
        </authorList>
    </citation>
    <scope>NUCLEOTIDE SEQUENCE [LARGE SCALE GENOMIC DNA]</scope>
    <source>
        <strain evidence="2 3">DSM 29568</strain>
    </source>
</reference>
<sequence length="79" mass="9031">MKKQNINIIIILLGAMVLIYSLMGESTNVYLQILGIVLLMFGLYTASKNWVGEKPKNHTFVEEEIEEEPIEKKPAKHDN</sequence>
<accession>A0A840EQE7</accession>
<organism evidence="2 3">
    <name type="scientific">Mesonia hippocampi</name>
    <dbReference type="NCBI Taxonomy" id="1628250"/>
    <lineage>
        <taxon>Bacteria</taxon>
        <taxon>Pseudomonadati</taxon>
        <taxon>Bacteroidota</taxon>
        <taxon>Flavobacteriia</taxon>
        <taxon>Flavobacteriales</taxon>
        <taxon>Flavobacteriaceae</taxon>
        <taxon>Mesonia</taxon>
    </lineage>
</organism>
<gene>
    <name evidence="2" type="ORF">GGR32_001496</name>
</gene>
<comment type="caution">
    <text evidence="2">The sequence shown here is derived from an EMBL/GenBank/DDBJ whole genome shotgun (WGS) entry which is preliminary data.</text>
</comment>
<keyword evidence="1" id="KW-1133">Transmembrane helix</keyword>
<keyword evidence="1" id="KW-0812">Transmembrane</keyword>
<evidence type="ECO:0000313" key="2">
    <source>
        <dbReference type="EMBL" id="MBB4119200.1"/>
    </source>
</evidence>
<evidence type="ECO:0000256" key="1">
    <source>
        <dbReference type="SAM" id="Phobius"/>
    </source>
</evidence>
<dbReference type="RefSeq" id="WP_183477555.1">
    <property type="nucleotide sequence ID" value="NZ_JACIFO010000005.1"/>
</dbReference>
<protein>
    <submittedName>
        <fullName evidence="2">Uncharacterized protein</fullName>
    </submittedName>
</protein>
<dbReference type="Proteomes" id="UP000553034">
    <property type="component" value="Unassembled WGS sequence"/>
</dbReference>
<proteinExistence type="predicted"/>
<feature type="transmembrane region" description="Helical" evidence="1">
    <location>
        <begin position="29"/>
        <end position="46"/>
    </location>
</feature>
<keyword evidence="3" id="KW-1185">Reference proteome</keyword>
<keyword evidence="1" id="KW-0472">Membrane</keyword>
<evidence type="ECO:0000313" key="3">
    <source>
        <dbReference type="Proteomes" id="UP000553034"/>
    </source>
</evidence>
<dbReference type="EMBL" id="JACIFO010000005">
    <property type="protein sequence ID" value="MBB4119200.1"/>
    <property type="molecule type" value="Genomic_DNA"/>
</dbReference>
<name>A0A840EQE7_9FLAO</name>
<dbReference type="AlphaFoldDB" id="A0A840EQE7"/>
<feature type="transmembrane region" description="Helical" evidence="1">
    <location>
        <begin position="7"/>
        <end position="23"/>
    </location>
</feature>